<sequence>MAAHLPTQTGHSRGQSRGLSSWWLLGPAQRTIIGVLVCVQCSGIRPPRNEAFPRWTTALLPSGGGGRECVTSTRRRGAGGRVGLLRSDDATVPSNSKFSVAACDSPLPSRSARPPRSKAAVLPGVPAGRRGPLTAPAPTASTARAVWA</sequence>
<dbReference type="EMBL" id="JACASE010000014">
    <property type="protein sequence ID" value="KAF6410362.1"/>
    <property type="molecule type" value="Genomic_DNA"/>
</dbReference>
<feature type="region of interest" description="Disordered" evidence="1">
    <location>
        <begin position="103"/>
        <end position="148"/>
    </location>
</feature>
<accession>A0A7J8CHV6</accession>
<evidence type="ECO:0000313" key="3">
    <source>
        <dbReference type="Proteomes" id="UP000593571"/>
    </source>
</evidence>
<gene>
    <name evidence="2" type="ORF">HJG63_008927</name>
</gene>
<dbReference type="AlphaFoldDB" id="A0A7J8CHV6"/>
<feature type="compositionally biased region" description="Low complexity" evidence="1">
    <location>
        <begin position="132"/>
        <end position="148"/>
    </location>
</feature>
<evidence type="ECO:0000256" key="1">
    <source>
        <dbReference type="SAM" id="MobiDB-lite"/>
    </source>
</evidence>
<protein>
    <submittedName>
        <fullName evidence="2">Uncharacterized protein</fullName>
    </submittedName>
</protein>
<reference evidence="2 3" key="1">
    <citation type="journal article" date="2020" name="Nature">
        <title>Six reference-quality genomes reveal evolution of bat adaptations.</title>
        <authorList>
            <person name="Jebb D."/>
            <person name="Huang Z."/>
            <person name="Pippel M."/>
            <person name="Hughes G.M."/>
            <person name="Lavrichenko K."/>
            <person name="Devanna P."/>
            <person name="Winkler S."/>
            <person name="Jermiin L.S."/>
            <person name="Skirmuntt E.C."/>
            <person name="Katzourakis A."/>
            <person name="Burkitt-Gray L."/>
            <person name="Ray D.A."/>
            <person name="Sullivan K.A.M."/>
            <person name="Roscito J.G."/>
            <person name="Kirilenko B.M."/>
            <person name="Davalos L.M."/>
            <person name="Corthals A.P."/>
            <person name="Power M.L."/>
            <person name="Jones G."/>
            <person name="Ransome R.D."/>
            <person name="Dechmann D.K.N."/>
            <person name="Locatelli A.G."/>
            <person name="Puechmaille S.J."/>
            <person name="Fedrigo O."/>
            <person name="Jarvis E.D."/>
            <person name="Hiller M."/>
            <person name="Vernes S.C."/>
            <person name="Myers E.W."/>
            <person name="Teeling E.C."/>
        </authorList>
    </citation>
    <scope>NUCLEOTIDE SEQUENCE [LARGE SCALE GENOMIC DNA]</scope>
    <source>
        <strain evidence="2">MRouAeg1</strain>
        <tissue evidence="2">Muscle</tissue>
    </source>
</reference>
<feature type="compositionally biased region" description="Low complexity" evidence="1">
    <location>
        <begin position="108"/>
        <end position="120"/>
    </location>
</feature>
<feature type="region of interest" description="Disordered" evidence="1">
    <location>
        <begin position="62"/>
        <end position="89"/>
    </location>
</feature>
<proteinExistence type="predicted"/>
<keyword evidence="3" id="KW-1185">Reference proteome</keyword>
<evidence type="ECO:0000313" key="2">
    <source>
        <dbReference type="EMBL" id="KAF6410362.1"/>
    </source>
</evidence>
<name>A0A7J8CHV6_ROUAE</name>
<organism evidence="2 3">
    <name type="scientific">Rousettus aegyptiacus</name>
    <name type="common">Egyptian fruit bat</name>
    <name type="synonym">Pteropus aegyptiacus</name>
    <dbReference type="NCBI Taxonomy" id="9407"/>
    <lineage>
        <taxon>Eukaryota</taxon>
        <taxon>Metazoa</taxon>
        <taxon>Chordata</taxon>
        <taxon>Craniata</taxon>
        <taxon>Vertebrata</taxon>
        <taxon>Euteleostomi</taxon>
        <taxon>Mammalia</taxon>
        <taxon>Eutheria</taxon>
        <taxon>Laurasiatheria</taxon>
        <taxon>Chiroptera</taxon>
        <taxon>Yinpterochiroptera</taxon>
        <taxon>Pteropodoidea</taxon>
        <taxon>Pteropodidae</taxon>
        <taxon>Rousettinae</taxon>
        <taxon>Rousettus</taxon>
    </lineage>
</organism>
<dbReference type="Proteomes" id="UP000593571">
    <property type="component" value="Unassembled WGS sequence"/>
</dbReference>
<comment type="caution">
    <text evidence="2">The sequence shown here is derived from an EMBL/GenBank/DDBJ whole genome shotgun (WGS) entry which is preliminary data.</text>
</comment>